<evidence type="ECO:0008006" key="3">
    <source>
        <dbReference type="Google" id="ProtNLM"/>
    </source>
</evidence>
<name>A0A3S1DJL3_9GAMM</name>
<protein>
    <recommendedName>
        <fullName evidence="3">RiboL-PSP-HEPN domain-containing protein</fullName>
    </recommendedName>
</protein>
<dbReference type="OrthoDB" id="119238at2"/>
<dbReference type="EMBL" id="RZHF01000028">
    <property type="protein sequence ID" value="RUR28081.1"/>
    <property type="molecule type" value="Genomic_DNA"/>
</dbReference>
<dbReference type="Proteomes" id="UP000287023">
    <property type="component" value="Unassembled WGS sequence"/>
</dbReference>
<dbReference type="AlphaFoldDB" id="A0A3S1DJL3"/>
<organism evidence="1 2">
    <name type="scientific">Vreelandella nanhaiensis</name>
    <dbReference type="NCBI Taxonomy" id="1258546"/>
    <lineage>
        <taxon>Bacteria</taxon>
        <taxon>Pseudomonadati</taxon>
        <taxon>Pseudomonadota</taxon>
        <taxon>Gammaproteobacteria</taxon>
        <taxon>Oceanospirillales</taxon>
        <taxon>Halomonadaceae</taxon>
        <taxon>Vreelandella</taxon>
    </lineage>
</organism>
<accession>A0A3S1DJL3</accession>
<sequence length="282" mass="32902">MSSIKEYYLENEESRYIQLADILGVSWRELQDLEYEITARVSTDGNVYSYIIEFSKDNDPSVLRNVEGLSENWTVEIAPWVLERSEEDEYELGAIARNENYRLSFISELQDLDGLLELEIADQNLHRVLLRQVFISIIGAVETYLSDAFINEVISNPLYLERFVQSHPEFKKQKISLSEIFYESLKIKEKAKNIMLGTIYHKLPVVKQMYQDTFGIKFPHIGDMQKYIIQRHDLVHRNGKTADGDQVIIDRKTIDNLKSSAFEMIDKIDIEIKELSDYGLPF</sequence>
<dbReference type="RefSeq" id="WP_127063362.1">
    <property type="nucleotide sequence ID" value="NZ_RZHF01000028.1"/>
</dbReference>
<comment type="caution">
    <text evidence="1">The sequence shown here is derived from an EMBL/GenBank/DDBJ whole genome shotgun (WGS) entry which is preliminary data.</text>
</comment>
<keyword evidence="2" id="KW-1185">Reference proteome</keyword>
<gene>
    <name evidence="1" type="ORF">ELY38_17020</name>
</gene>
<evidence type="ECO:0000313" key="1">
    <source>
        <dbReference type="EMBL" id="RUR28081.1"/>
    </source>
</evidence>
<reference evidence="1 2" key="1">
    <citation type="submission" date="2018-12" db="EMBL/GenBank/DDBJ databases">
        <title>three novel Halomonas strain isolated from plants.</title>
        <authorList>
            <person name="Sun C."/>
        </authorList>
    </citation>
    <scope>NUCLEOTIDE SEQUENCE [LARGE SCALE GENOMIC DNA]</scope>
    <source>
        <strain evidence="1 2">JCM 18142</strain>
    </source>
</reference>
<proteinExistence type="predicted"/>
<evidence type="ECO:0000313" key="2">
    <source>
        <dbReference type="Proteomes" id="UP000287023"/>
    </source>
</evidence>